<name>A0A090T2Q9_9VIBR</name>
<comment type="caution">
    <text evidence="1">The sequence shown here is derived from an EMBL/GenBank/DDBJ whole genome shotgun (WGS) entry which is preliminary data.</text>
</comment>
<keyword evidence="2" id="KW-1185">Reference proteome</keyword>
<dbReference type="AlphaFoldDB" id="A0A090T2Q9"/>
<evidence type="ECO:0000313" key="1">
    <source>
        <dbReference type="EMBL" id="GAL34256.1"/>
    </source>
</evidence>
<reference evidence="1 2" key="1">
    <citation type="submission" date="2014-09" db="EMBL/GenBank/DDBJ databases">
        <title>Vibrio maritimus JCM 19240. (C210) whole genome shotgun sequence.</title>
        <authorList>
            <person name="Sawabe T."/>
            <person name="Meirelles P."/>
            <person name="Nakanishi M."/>
            <person name="Sayaka M."/>
            <person name="Hattori M."/>
            <person name="Ohkuma M."/>
        </authorList>
    </citation>
    <scope>NUCLEOTIDE SEQUENCE [LARGE SCALE GENOMIC DNA]</scope>
    <source>
        <strain evidence="1 2">JCM 19240</strain>
    </source>
</reference>
<proteinExistence type="predicted"/>
<organism evidence="1 2">
    <name type="scientific">Vibrio maritimus</name>
    <dbReference type="NCBI Taxonomy" id="990268"/>
    <lineage>
        <taxon>Bacteria</taxon>
        <taxon>Pseudomonadati</taxon>
        <taxon>Pseudomonadota</taxon>
        <taxon>Gammaproteobacteria</taxon>
        <taxon>Vibrionales</taxon>
        <taxon>Vibrionaceae</taxon>
        <taxon>Vibrio</taxon>
    </lineage>
</organism>
<dbReference type="OrthoDB" id="5897197at2"/>
<reference evidence="1 2" key="2">
    <citation type="submission" date="2014-09" db="EMBL/GenBank/DDBJ databases">
        <authorList>
            <consortium name="NBRP consortium"/>
            <person name="Sawabe T."/>
            <person name="Meirelles P."/>
            <person name="Nakanishi M."/>
            <person name="Sayaka M."/>
            <person name="Hattori M."/>
            <person name="Ohkuma M."/>
        </authorList>
    </citation>
    <scope>NUCLEOTIDE SEQUENCE [LARGE SCALE GENOMIC DNA]</scope>
    <source>
        <strain evidence="1 2">JCM 19240</strain>
    </source>
</reference>
<dbReference type="EMBL" id="BBMT01000004">
    <property type="protein sequence ID" value="GAL34256.1"/>
    <property type="molecule type" value="Genomic_DNA"/>
</dbReference>
<accession>A0A090T2Q9</accession>
<evidence type="ECO:0000313" key="2">
    <source>
        <dbReference type="Proteomes" id="UP000029224"/>
    </source>
</evidence>
<dbReference type="Proteomes" id="UP000029224">
    <property type="component" value="Unassembled WGS sequence"/>
</dbReference>
<gene>
    <name evidence="1" type="ORF">JCM19240_1164</name>
</gene>
<sequence>MRLLQGMFILLAVLITGCSERYFNGKGAETLIYPETHVYEFTVKSEIEAQQKLEEIFTTIDDIDSGPSYIIEYKNNTAKKIASRSFESLPFVQYRADVFEWKQNSGLISDLRITVTFHNMANKQCKPASIEQDLDSRDCFSENARNRQIAHKERLVEGI</sequence>
<dbReference type="PROSITE" id="PS51257">
    <property type="entry name" value="PROKAR_LIPOPROTEIN"/>
    <property type="match status" value="1"/>
</dbReference>
<evidence type="ECO:0008006" key="3">
    <source>
        <dbReference type="Google" id="ProtNLM"/>
    </source>
</evidence>
<protein>
    <recommendedName>
        <fullName evidence="3">Lipoprotein</fullName>
    </recommendedName>
</protein>